<proteinExistence type="predicted"/>
<dbReference type="RefSeq" id="YP_009620570.1">
    <property type="nucleotide sequence ID" value="NC_042090.1"/>
</dbReference>
<evidence type="ECO:0000313" key="1">
    <source>
        <dbReference type="EMBL" id="ATW69886.1"/>
    </source>
</evidence>
<keyword evidence="1" id="KW-0675">Receptor</keyword>
<keyword evidence="2" id="KW-1185">Reference proteome</keyword>
<dbReference type="EMBL" id="MG030347">
    <property type="protein sequence ID" value="ATW69886.1"/>
    <property type="molecule type" value="Genomic_DNA"/>
</dbReference>
<dbReference type="Proteomes" id="UP000241842">
    <property type="component" value="Segment"/>
</dbReference>
<accession>A0A2H4PRF3</accession>
<reference evidence="2" key="1">
    <citation type="submission" date="2017-10" db="EMBL/GenBank/DDBJ databases">
        <title>Isolation and characterization of a group of new proteus bacteriophages.</title>
        <authorList>
            <person name="Kozlova Y.N."/>
            <person name="Morozova V.V."/>
            <person name="Babkin I.V."/>
            <person name="Tikunova N.V."/>
            <person name="Bokovaya O.V."/>
            <person name="Shedko E.D."/>
        </authorList>
    </citation>
    <scope>NUCLEOTIDE SEQUENCE [LARGE SCALE GENOMIC DNA]</scope>
</reference>
<evidence type="ECO:0000313" key="2">
    <source>
        <dbReference type="Proteomes" id="UP000241842"/>
    </source>
</evidence>
<sequence>MAFYAKGGTNAFLHITKGTDARGGVNDGTIFHSSMPHVFIEKSWEASFRPIKTDFSKAYWNYAIWYYGNQPGEGFNKPNSTFKDAWNSGRVASIPKDLQNELANKSNVIVIELVYELGGIEYSFLVNGLSIGNTSWLSPNRDQSSGYHNYAVSANSTNVNCIAGGIGITYGSFVNTNTNDDIFGMARLDSFGTSNINIVTQVRDSYLTGSDKWYHRDIINAWSTVMLYSNKWDPEITYHKTDLGKLVPTPISPYGHAHDTAFSTPVAPDMGYCRVMGPNHRIWRFMDAYSTPPMYDDYDNGGPSITIESGTPQNNWGFGTGRTVRGSLFDAGVDEKTSEKGAYVRYLIYKGTPKKVRWYKLNLSFSIDSGYNVRTNAFNTTNSKGVRIGSGKMEVNGVSFLGGSNKRFIFQTNPSGAATRQVQSLVFSNHSYTDAGRASTEKGYMLKQSGVSQSYKVADLGGTSSPSGNSVLSICDLSKGTGWGCNSTSIFNSNGELWGPNNIPLTIRENATVTKKFGGAKGPLDMKDKTATISHGTLALGLSRSRDTTIIFNITSSDPVILFTSPGYYSLGMSESVDQHIQLVNDKGLSVSSPHGIVTLPIGRSVPIVANNGLSTNLFENYDRGSGRERLFSDCHHDSVVWLKNLGNGNVEIVSTHTQRRGRFADWGNLPVYAIPEFTLHVTKLS</sequence>
<protein>
    <submittedName>
        <fullName evidence="1">Putative receptor-binding tail protein</fullName>
    </submittedName>
</protein>
<dbReference type="OrthoDB" id="1528at10239"/>
<dbReference type="GeneID" id="40097223"/>
<dbReference type="KEGG" id="vg:40097223"/>
<name>A0A2H4PRF3_9CAUD</name>
<organism evidence="1 2">
    <name type="scientific">Proteus phage PM135</name>
    <dbReference type="NCBI Taxonomy" id="2048008"/>
    <lineage>
        <taxon>Viruses</taxon>
        <taxon>Duplodnaviria</taxon>
        <taxon>Heunggongvirae</taxon>
        <taxon>Uroviricota</taxon>
        <taxon>Caudoviricetes</taxon>
        <taxon>Demerecviridae</taxon>
        <taxon>Novosibvirus</taxon>
        <taxon>Novosibvirus PM135</taxon>
    </lineage>
</organism>